<name>A0A2W5F899_9SPHI</name>
<proteinExistence type="predicted"/>
<dbReference type="PROSITE" id="PS51257">
    <property type="entry name" value="PROKAR_LIPOPROTEIN"/>
    <property type="match status" value="1"/>
</dbReference>
<dbReference type="Proteomes" id="UP000249645">
    <property type="component" value="Unassembled WGS sequence"/>
</dbReference>
<dbReference type="AlphaFoldDB" id="A0A2W5F899"/>
<dbReference type="Gene3D" id="1.20.58.1690">
    <property type="match status" value="1"/>
</dbReference>
<protein>
    <recommendedName>
        <fullName evidence="1">YARHG domain-containing protein</fullName>
    </recommendedName>
</protein>
<dbReference type="Pfam" id="PF13308">
    <property type="entry name" value="YARHG"/>
    <property type="match status" value="1"/>
</dbReference>
<dbReference type="EMBL" id="QFOI01000009">
    <property type="protein sequence ID" value="PZP52235.1"/>
    <property type="molecule type" value="Genomic_DNA"/>
</dbReference>
<comment type="caution">
    <text evidence="2">The sequence shown here is derived from an EMBL/GenBank/DDBJ whole genome shotgun (WGS) entry which is preliminary data.</text>
</comment>
<accession>A0A2W5F899</accession>
<gene>
    <name evidence="2" type="ORF">DI598_01265</name>
</gene>
<dbReference type="InterPro" id="IPR038434">
    <property type="entry name" value="YARHG_sf"/>
</dbReference>
<sequence>MYKITTLTLICSLLLFSCKEKKKEAKDALTKQELHKELYGSYIGSFSDYEYKGDIFTTMSLSINSITEDGVNGYAIVNGNRRVLSGTIDDKDSSKIVLDLKEPGDKKSDGVFHIVIKGDSLLGTWKPLLSESKLKTKDLALAKKSFKYDPSLMLSEDGMYIDYTQSKDTSMKYDDNDSSYVEKVFREASSAVTHLNASTTVLQESELKNLKKLDLEIIKNTVYARHGYAFKTKGARQFFDFQEWYMPIYDDVENQLSKTEQTNIETLNRFAKYAQDNYDSFGR</sequence>
<dbReference type="InterPro" id="IPR025582">
    <property type="entry name" value="YARHG_dom"/>
</dbReference>
<dbReference type="SMART" id="SM01324">
    <property type="entry name" value="YARHG"/>
    <property type="match status" value="1"/>
</dbReference>
<evidence type="ECO:0000259" key="1">
    <source>
        <dbReference type="SMART" id="SM01324"/>
    </source>
</evidence>
<feature type="domain" description="YARHG" evidence="1">
    <location>
        <begin position="190"/>
        <end position="272"/>
    </location>
</feature>
<evidence type="ECO:0000313" key="3">
    <source>
        <dbReference type="Proteomes" id="UP000249645"/>
    </source>
</evidence>
<organism evidence="2 3">
    <name type="scientific">Pseudopedobacter saltans</name>
    <dbReference type="NCBI Taxonomy" id="151895"/>
    <lineage>
        <taxon>Bacteria</taxon>
        <taxon>Pseudomonadati</taxon>
        <taxon>Bacteroidota</taxon>
        <taxon>Sphingobacteriia</taxon>
        <taxon>Sphingobacteriales</taxon>
        <taxon>Sphingobacteriaceae</taxon>
        <taxon>Pseudopedobacter</taxon>
    </lineage>
</organism>
<reference evidence="2 3" key="1">
    <citation type="submission" date="2017-11" db="EMBL/GenBank/DDBJ databases">
        <title>Infants hospitalized years apart are colonized by the same room-sourced microbial strains.</title>
        <authorList>
            <person name="Brooks B."/>
            <person name="Olm M.R."/>
            <person name="Firek B.A."/>
            <person name="Baker R."/>
            <person name="Thomas B.C."/>
            <person name="Morowitz M.J."/>
            <person name="Banfield J.F."/>
        </authorList>
    </citation>
    <scope>NUCLEOTIDE SEQUENCE [LARGE SCALE GENOMIC DNA]</scope>
    <source>
        <strain evidence="2">S2_009_000_R2_76</strain>
    </source>
</reference>
<evidence type="ECO:0000313" key="2">
    <source>
        <dbReference type="EMBL" id="PZP52235.1"/>
    </source>
</evidence>